<comment type="caution">
    <text evidence="2">The sequence shown here is derived from an EMBL/GenBank/DDBJ whole genome shotgun (WGS) entry which is preliminary data.</text>
</comment>
<dbReference type="Proteomes" id="UP000234166">
    <property type="component" value="Unassembled WGS sequence"/>
</dbReference>
<proteinExistence type="predicted"/>
<dbReference type="AlphaFoldDB" id="A0AB38DVQ5"/>
<gene>
    <name evidence="1" type="ORF">XAP6984_170004</name>
    <name evidence="2" type="ORF">XAP7430_120004</name>
</gene>
<evidence type="ECO:0000313" key="4">
    <source>
        <dbReference type="Proteomes" id="UP000234181"/>
    </source>
</evidence>
<dbReference type="EMBL" id="OCYT01000070">
    <property type="protein sequence ID" value="SON78005.1"/>
    <property type="molecule type" value="Genomic_DNA"/>
</dbReference>
<dbReference type="KEGG" id="xph:XppCFBP6546_12180"/>
<reference evidence="3 4" key="1">
    <citation type="submission" date="2017-10" db="EMBL/GenBank/DDBJ databases">
        <authorList>
            <person name="Regsiter A."/>
            <person name="William W."/>
        </authorList>
    </citation>
    <scope>NUCLEOTIDE SEQUENCE [LARGE SCALE GENOMIC DNA]</scope>
    <source>
        <strain evidence="1 4">CFBP6984</strain>
        <strain evidence="2 3">CFBP7430</strain>
    </source>
</reference>
<dbReference type="RefSeq" id="WP_080948735.1">
    <property type="nucleotide sequence ID" value="NZ_CP012048.1"/>
</dbReference>
<sequence length="63" mass="6731">MKAFHVRGIVWETDGKHPVLLTEATVERASEEDIADALSDAYGRLASDFAVVDGADGTSDPRA</sequence>
<dbReference type="EMBL" id="OCYS01000024">
    <property type="protein sequence ID" value="SON81164.1"/>
    <property type="molecule type" value="Genomic_DNA"/>
</dbReference>
<dbReference type="Proteomes" id="UP000234181">
    <property type="component" value="Unassembled WGS sequence"/>
</dbReference>
<evidence type="ECO:0000313" key="1">
    <source>
        <dbReference type="EMBL" id="SON78005.1"/>
    </source>
</evidence>
<name>A0AB38DVQ5_XANCH</name>
<organism evidence="2 3">
    <name type="scientific">Xanthomonas campestris pv. phaseoli</name>
    <dbReference type="NCBI Taxonomy" id="317013"/>
    <lineage>
        <taxon>Bacteria</taxon>
        <taxon>Pseudomonadati</taxon>
        <taxon>Pseudomonadota</taxon>
        <taxon>Gammaproteobacteria</taxon>
        <taxon>Lysobacterales</taxon>
        <taxon>Lysobacteraceae</taxon>
        <taxon>Xanthomonas</taxon>
    </lineage>
</organism>
<protein>
    <submittedName>
        <fullName evidence="2">Uncharacterized protein</fullName>
    </submittedName>
</protein>
<accession>A0AB38DVQ5</accession>
<evidence type="ECO:0000313" key="3">
    <source>
        <dbReference type="Proteomes" id="UP000234166"/>
    </source>
</evidence>
<keyword evidence="4" id="KW-1185">Reference proteome</keyword>
<evidence type="ECO:0000313" key="2">
    <source>
        <dbReference type="EMBL" id="SON81164.1"/>
    </source>
</evidence>